<sequence>MYARNRRYVRSLARQSPITVGATHSNARPPNAAATPISISHPNRRSAFAPQ</sequence>
<reference evidence="2" key="1">
    <citation type="journal article" date="2020" name="Stud. Mycol.">
        <title>101 Dothideomycetes genomes: a test case for predicting lifestyles and emergence of pathogens.</title>
        <authorList>
            <person name="Haridas S."/>
            <person name="Albert R."/>
            <person name="Binder M."/>
            <person name="Bloem J."/>
            <person name="Labutti K."/>
            <person name="Salamov A."/>
            <person name="Andreopoulos B."/>
            <person name="Baker S."/>
            <person name="Barry K."/>
            <person name="Bills G."/>
            <person name="Bluhm B."/>
            <person name="Cannon C."/>
            <person name="Castanera R."/>
            <person name="Culley D."/>
            <person name="Daum C."/>
            <person name="Ezra D."/>
            <person name="Gonzalez J."/>
            <person name="Henrissat B."/>
            <person name="Kuo A."/>
            <person name="Liang C."/>
            <person name="Lipzen A."/>
            <person name="Lutzoni F."/>
            <person name="Magnuson J."/>
            <person name="Mondo S."/>
            <person name="Nolan M."/>
            <person name="Ohm R."/>
            <person name="Pangilinan J."/>
            <person name="Park H.-J."/>
            <person name="Ramirez L."/>
            <person name="Alfaro M."/>
            <person name="Sun H."/>
            <person name="Tritt A."/>
            <person name="Yoshinaga Y."/>
            <person name="Zwiers L.-H."/>
            <person name="Turgeon B."/>
            <person name="Goodwin S."/>
            <person name="Spatafora J."/>
            <person name="Crous P."/>
            <person name="Grigoriev I."/>
        </authorList>
    </citation>
    <scope>NUCLEOTIDE SEQUENCE</scope>
    <source>
        <strain evidence="2">CBS 262.69</strain>
    </source>
</reference>
<evidence type="ECO:0000313" key="3">
    <source>
        <dbReference type="Proteomes" id="UP000799640"/>
    </source>
</evidence>
<dbReference type="EMBL" id="ML996701">
    <property type="protein sequence ID" value="KAF2398189.1"/>
    <property type="molecule type" value="Genomic_DNA"/>
</dbReference>
<evidence type="ECO:0000313" key="2">
    <source>
        <dbReference type="EMBL" id="KAF2398189.1"/>
    </source>
</evidence>
<proteinExistence type="predicted"/>
<evidence type="ECO:0000256" key="1">
    <source>
        <dbReference type="SAM" id="MobiDB-lite"/>
    </source>
</evidence>
<feature type="compositionally biased region" description="Polar residues" evidence="1">
    <location>
        <begin position="19"/>
        <end position="28"/>
    </location>
</feature>
<keyword evidence="3" id="KW-1185">Reference proteome</keyword>
<protein>
    <submittedName>
        <fullName evidence="2">Uncharacterized protein</fullName>
    </submittedName>
</protein>
<name>A0A6G1HQR7_9PEZI</name>
<accession>A0A6G1HQR7</accession>
<dbReference type="Proteomes" id="UP000799640">
    <property type="component" value="Unassembled WGS sequence"/>
</dbReference>
<dbReference type="AlphaFoldDB" id="A0A6G1HQR7"/>
<organism evidence="2 3">
    <name type="scientific">Trichodelitschia bisporula</name>
    <dbReference type="NCBI Taxonomy" id="703511"/>
    <lineage>
        <taxon>Eukaryota</taxon>
        <taxon>Fungi</taxon>
        <taxon>Dikarya</taxon>
        <taxon>Ascomycota</taxon>
        <taxon>Pezizomycotina</taxon>
        <taxon>Dothideomycetes</taxon>
        <taxon>Dothideomycetes incertae sedis</taxon>
        <taxon>Phaeotrichales</taxon>
        <taxon>Phaeotrichaceae</taxon>
        <taxon>Trichodelitschia</taxon>
    </lineage>
</organism>
<feature type="region of interest" description="Disordered" evidence="1">
    <location>
        <begin position="19"/>
        <end position="51"/>
    </location>
</feature>
<gene>
    <name evidence="2" type="ORF">EJ06DRAFT_532557</name>
</gene>